<dbReference type="EMBL" id="LBJM01000041">
    <property type="protein sequence ID" value="RXH40396.1"/>
    <property type="molecule type" value="Genomic_DNA"/>
</dbReference>
<dbReference type="InterPro" id="IPR023606">
    <property type="entry name" value="CoA-Trfase_III_dom_1_sf"/>
</dbReference>
<name>A0A4Q0SR54_9BRAD</name>
<dbReference type="InterPro" id="IPR044855">
    <property type="entry name" value="CoA-Trfase_III_dom3_sf"/>
</dbReference>
<evidence type="ECO:0000313" key="3">
    <source>
        <dbReference type="Proteomes" id="UP000290565"/>
    </source>
</evidence>
<dbReference type="PANTHER" id="PTHR48207:SF3">
    <property type="entry name" value="SUCCINATE--HYDROXYMETHYLGLUTARATE COA-TRANSFERASE"/>
    <property type="match status" value="1"/>
</dbReference>
<dbReference type="GO" id="GO:0008410">
    <property type="term" value="F:CoA-transferase activity"/>
    <property type="evidence" value="ECO:0007669"/>
    <property type="project" value="TreeGrafter"/>
</dbReference>
<keyword evidence="1 2" id="KW-0808">Transferase</keyword>
<dbReference type="AlphaFoldDB" id="A0A4Q0SR54"/>
<comment type="caution">
    <text evidence="2">The sequence shown here is derived from an EMBL/GenBank/DDBJ whole genome shotgun (WGS) entry which is preliminary data.</text>
</comment>
<dbReference type="InterPro" id="IPR003673">
    <property type="entry name" value="CoA-Trfase_fam_III"/>
</dbReference>
<dbReference type="SUPFAM" id="SSF89796">
    <property type="entry name" value="CoA-transferase family III (CaiB/BaiF)"/>
    <property type="match status" value="1"/>
</dbReference>
<dbReference type="RefSeq" id="WP_128944738.1">
    <property type="nucleotide sequence ID" value="NZ_LBJM01000041.1"/>
</dbReference>
<sequence>MSFNSESKRLSDHSESAKPLTGIRVLAVEQFGAGPYGTMFLADLGAEVIKIENPTSGGDPGRYTGPFLLGEADSEYFQSWNINKRSVALDLKSGEGRDAFRRLAATADAIVNNLRGDQPEKLGLDYNSLKSLNPAVVCLHISAYGRDNDRKAWPGYDFLMQAEAGLMSVTGEPDGPPTKFGPSIIDYMTGMTGMVGLLSCLIRARQTGVGCDVDTCLFDVAVHQMSYAATWYLNHRHVTGRQPRSAHFSVAPVQTFPTHDGWIFVMCMTEKFWASLLDALNRADLAVDERFATFVARLENRAQLTSILDTEFRKKNTEHWLGLLSGLIPIAPVYDMEQALTNPFLAQTGMLREIAHPSNPSLRILSNPIKVDRARPTSAAGAQLGADTDSLVGSGGIL</sequence>
<evidence type="ECO:0000313" key="2">
    <source>
        <dbReference type="EMBL" id="RXH40396.1"/>
    </source>
</evidence>
<dbReference type="Gene3D" id="3.40.50.10540">
    <property type="entry name" value="Crotonobetainyl-coa:carnitine coa-transferase, domain 1"/>
    <property type="match status" value="1"/>
</dbReference>
<dbReference type="Pfam" id="PF02515">
    <property type="entry name" value="CoA_transf_3"/>
    <property type="match status" value="1"/>
</dbReference>
<proteinExistence type="predicted"/>
<gene>
    <name evidence="2" type="ORF">XH94_13280</name>
</gene>
<dbReference type="InterPro" id="IPR050483">
    <property type="entry name" value="CoA-transferase_III_domain"/>
</dbReference>
<accession>A0A4Q0SR54</accession>
<organism evidence="2 3">
    <name type="scientific">Bradyrhizobium zhanjiangense</name>
    <dbReference type="NCBI Taxonomy" id="1325107"/>
    <lineage>
        <taxon>Bacteria</taxon>
        <taxon>Pseudomonadati</taxon>
        <taxon>Pseudomonadota</taxon>
        <taxon>Alphaproteobacteria</taxon>
        <taxon>Hyphomicrobiales</taxon>
        <taxon>Nitrobacteraceae</taxon>
        <taxon>Bradyrhizobium</taxon>
    </lineage>
</organism>
<dbReference type="Proteomes" id="UP000290565">
    <property type="component" value="Unassembled WGS sequence"/>
</dbReference>
<dbReference type="Gene3D" id="3.30.1540.10">
    <property type="entry name" value="formyl-coa transferase, domain 3"/>
    <property type="match status" value="1"/>
</dbReference>
<protein>
    <submittedName>
        <fullName evidence="2">CoA-transferase</fullName>
    </submittedName>
</protein>
<dbReference type="PANTHER" id="PTHR48207">
    <property type="entry name" value="SUCCINATE--HYDROXYMETHYLGLUTARATE COA-TRANSFERASE"/>
    <property type="match status" value="1"/>
</dbReference>
<evidence type="ECO:0000256" key="1">
    <source>
        <dbReference type="ARBA" id="ARBA00022679"/>
    </source>
</evidence>
<reference evidence="2 3" key="1">
    <citation type="submission" date="2015-04" db="EMBL/GenBank/DDBJ databases">
        <title>Comparative genomics of rhizobia nodulating Arachis hypogaea in China.</title>
        <authorList>
            <person name="Li Y."/>
        </authorList>
    </citation>
    <scope>NUCLEOTIDE SEQUENCE [LARGE SCALE GENOMIC DNA]</scope>
    <source>
        <strain evidence="2 3">CCBAU 51787</strain>
    </source>
</reference>